<dbReference type="InterPro" id="IPR035986">
    <property type="entry name" value="PKD_dom_sf"/>
</dbReference>
<feature type="signal peptide" evidence="1">
    <location>
        <begin position="1"/>
        <end position="19"/>
    </location>
</feature>
<reference evidence="3 4" key="2">
    <citation type="submission" date="2019-01" db="EMBL/GenBank/DDBJ databases">
        <title>Hymenobacter humicola sp. nov., isolated from soils in Antarctica.</title>
        <authorList>
            <person name="Sedlacek I."/>
            <person name="Holochova P."/>
            <person name="Kralova S."/>
            <person name="Pantucek R."/>
            <person name="Stankova E."/>
            <person name="Vrbovska V."/>
            <person name="Kristofova L."/>
            <person name="Svec P."/>
            <person name="Busse H.-J."/>
        </authorList>
    </citation>
    <scope>NUCLEOTIDE SEQUENCE [LARGE SCALE GENOMIC DNA]</scope>
    <source>
        <strain evidence="3 4">CCM 8852</strain>
    </source>
</reference>
<dbReference type="InterPro" id="IPR022409">
    <property type="entry name" value="PKD/Chitinase_dom"/>
</dbReference>
<evidence type="ECO:0000256" key="1">
    <source>
        <dbReference type="SAM" id="SignalP"/>
    </source>
</evidence>
<evidence type="ECO:0000259" key="2">
    <source>
        <dbReference type="PROSITE" id="PS50093"/>
    </source>
</evidence>
<dbReference type="PROSITE" id="PS50093">
    <property type="entry name" value="PKD"/>
    <property type="match status" value="1"/>
</dbReference>
<dbReference type="OrthoDB" id="753168at2"/>
<proteinExistence type="predicted"/>
<dbReference type="SMART" id="SM00089">
    <property type="entry name" value="PKD"/>
    <property type="match status" value="1"/>
</dbReference>
<protein>
    <submittedName>
        <fullName evidence="3">PKD domain-containing protein</fullName>
    </submittedName>
</protein>
<dbReference type="AlphaFoldDB" id="A0A418R6D8"/>
<dbReference type="PROSITE" id="PS51257">
    <property type="entry name" value="PROKAR_LIPOPROTEIN"/>
    <property type="match status" value="1"/>
</dbReference>
<dbReference type="Pfam" id="PF18911">
    <property type="entry name" value="PKD_4"/>
    <property type="match status" value="1"/>
</dbReference>
<dbReference type="InterPro" id="IPR000601">
    <property type="entry name" value="PKD_dom"/>
</dbReference>
<reference evidence="3 4" key="1">
    <citation type="submission" date="2018-09" db="EMBL/GenBank/DDBJ databases">
        <authorList>
            <person name="Zeman M."/>
            <person name="Pardy F."/>
        </authorList>
    </citation>
    <scope>NUCLEOTIDE SEQUENCE [LARGE SCALE GENOMIC DNA]</scope>
    <source>
        <strain evidence="3 4">CCM 8852</strain>
    </source>
</reference>
<sequence>MKTIARMALLGLLAGPLLLTSCKKDGDESQLEGPIPTSTFTFQVNTTEFPTVVTFTSTSQDGFVYEWNFGDNSLGTGSPVQHTYTRGGSYQVELLTAGRGGTGISAKQTVTVPDGCSNAVFSKIVDCAGSGTRVWSFLNAPGSIVRESASGTVLSSSTTLDPCQLDDQFAFSSNYTLGYTSGGQSFKNGACVNSIANGGNFVFRPNPSGNPQIVLRGKGNFIGTADSVANKTYDVLEATDTRLRLRGTNPDGTRTVLTLAPYDATAPFKQLLTGNSSRTWKLDNTVDAPIVVGTELNPTEYFGGVKAGELPACQSDDEYTFSTANVMSYDAKGETFFADKKNYSCQPGLTGTTPFVFGPASGAGLAQFRLTRPGAFIAATDASPTEQVYRILTIDDKKMTLRAGSGQNGGTVFTIKLVVK</sequence>
<dbReference type="Gene3D" id="2.60.40.10">
    <property type="entry name" value="Immunoglobulins"/>
    <property type="match status" value="1"/>
</dbReference>
<dbReference type="Proteomes" id="UP000284250">
    <property type="component" value="Unassembled WGS sequence"/>
</dbReference>
<feature type="domain" description="PKD" evidence="2">
    <location>
        <begin position="56"/>
        <end position="112"/>
    </location>
</feature>
<dbReference type="SUPFAM" id="SSF49299">
    <property type="entry name" value="PKD domain"/>
    <property type="match status" value="1"/>
</dbReference>
<evidence type="ECO:0000313" key="3">
    <source>
        <dbReference type="EMBL" id="RIY12976.1"/>
    </source>
</evidence>
<comment type="caution">
    <text evidence="3">The sequence shown here is derived from an EMBL/GenBank/DDBJ whole genome shotgun (WGS) entry which is preliminary data.</text>
</comment>
<gene>
    <name evidence="3" type="ORF">D0T11_04405</name>
</gene>
<keyword evidence="1" id="KW-0732">Signal</keyword>
<feature type="chain" id="PRO_5019185624" evidence="1">
    <location>
        <begin position="20"/>
        <end position="420"/>
    </location>
</feature>
<name>A0A418R6D8_9BACT</name>
<accession>A0A418R6D8</accession>
<keyword evidence="4" id="KW-1185">Reference proteome</keyword>
<dbReference type="RefSeq" id="WP_119654573.1">
    <property type="nucleotide sequence ID" value="NZ_JBHUOI010000028.1"/>
</dbReference>
<organism evidence="3 4">
    <name type="scientific">Hymenobacter rubripertinctus</name>
    <dbReference type="NCBI Taxonomy" id="2029981"/>
    <lineage>
        <taxon>Bacteria</taxon>
        <taxon>Pseudomonadati</taxon>
        <taxon>Bacteroidota</taxon>
        <taxon>Cytophagia</taxon>
        <taxon>Cytophagales</taxon>
        <taxon>Hymenobacteraceae</taxon>
        <taxon>Hymenobacter</taxon>
    </lineage>
</organism>
<dbReference type="CDD" id="cd00146">
    <property type="entry name" value="PKD"/>
    <property type="match status" value="1"/>
</dbReference>
<dbReference type="InterPro" id="IPR013783">
    <property type="entry name" value="Ig-like_fold"/>
</dbReference>
<dbReference type="EMBL" id="QYCN01000004">
    <property type="protein sequence ID" value="RIY12976.1"/>
    <property type="molecule type" value="Genomic_DNA"/>
</dbReference>
<evidence type="ECO:0000313" key="4">
    <source>
        <dbReference type="Proteomes" id="UP000284250"/>
    </source>
</evidence>